<dbReference type="WBParaSite" id="MCOS_0000179701-mRNA-1">
    <property type="protein sequence ID" value="MCOS_0000179701-mRNA-1"/>
    <property type="gene ID" value="MCOS_0000179701"/>
</dbReference>
<proteinExistence type="predicted"/>
<accession>A0A0R3U529</accession>
<feature type="chain" id="PRO_5043132212" evidence="1">
    <location>
        <begin position="37"/>
        <end position="89"/>
    </location>
</feature>
<evidence type="ECO:0000313" key="3">
    <source>
        <dbReference type="Proteomes" id="UP000267029"/>
    </source>
</evidence>
<evidence type="ECO:0000313" key="2">
    <source>
        <dbReference type="EMBL" id="VDD75795.1"/>
    </source>
</evidence>
<dbReference type="Proteomes" id="UP000267029">
    <property type="component" value="Unassembled WGS sequence"/>
</dbReference>
<organism evidence="4">
    <name type="scientific">Mesocestoides corti</name>
    <name type="common">Flatworm</name>
    <dbReference type="NCBI Taxonomy" id="53468"/>
    <lineage>
        <taxon>Eukaryota</taxon>
        <taxon>Metazoa</taxon>
        <taxon>Spiralia</taxon>
        <taxon>Lophotrochozoa</taxon>
        <taxon>Platyhelminthes</taxon>
        <taxon>Cestoda</taxon>
        <taxon>Eucestoda</taxon>
        <taxon>Cyclophyllidea</taxon>
        <taxon>Mesocestoididae</taxon>
        <taxon>Mesocestoides</taxon>
    </lineage>
</organism>
<feature type="signal peptide" evidence="1">
    <location>
        <begin position="1"/>
        <end position="36"/>
    </location>
</feature>
<keyword evidence="1" id="KW-0732">Signal</keyword>
<dbReference type="AlphaFoldDB" id="A0A0R3U529"/>
<gene>
    <name evidence="2" type="ORF">MCOS_LOCUS1798</name>
</gene>
<name>A0A0R3U529_MESCO</name>
<dbReference type="EMBL" id="UXSR01000249">
    <property type="protein sequence ID" value="VDD75795.1"/>
    <property type="molecule type" value="Genomic_DNA"/>
</dbReference>
<evidence type="ECO:0000256" key="1">
    <source>
        <dbReference type="SAM" id="SignalP"/>
    </source>
</evidence>
<keyword evidence="3" id="KW-1185">Reference proteome</keyword>
<evidence type="ECO:0000313" key="4">
    <source>
        <dbReference type="WBParaSite" id="MCOS_0000179701-mRNA-1"/>
    </source>
</evidence>
<reference evidence="2 3" key="2">
    <citation type="submission" date="2018-10" db="EMBL/GenBank/DDBJ databases">
        <authorList>
            <consortium name="Pathogen Informatics"/>
        </authorList>
    </citation>
    <scope>NUCLEOTIDE SEQUENCE [LARGE SCALE GENOMIC DNA]</scope>
</reference>
<reference evidence="4" key="1">
    <citation type="submission" date="2017-02" db="UniProtKB">
        <authorList>
            <consortium name="WormBaseParasite"/>
        </authorList>
    </citation>
    <scope>IDENTIFICATION</scope>
</reference>
<protein>
    <submittedName>
        <fullName evidence="4">Secreted protein</fullName>
    </submittedName>
</protein>
<sequence length="89" mass="9976">MSRFRMSRMSLRHRGANPPLLLVFRLLLHLLLLLVAQPSKVLDRAYDEALSLLDTAKGISRSSHESAPACADLVSHRFVLDWGLLRAAL</sequence>